<evidence type="ECO:0000313" key="19">
    <source>
        <dbReference type="Proteomes" id="UP000092086"/>
    </source>
</evidence>
<feature type="transmembrane region" description="Helical" evidence="16">
    <location>
        <begin position="330"/>
        <end position="352"/>
    </location>
</feature>
<keyword evidence="6 16" id="KW-0812">Transmembrane</keyword>
<dbReference type="InterPro" id="IPR038232">
    <property type="entry name" value="PknH-like_Extracell_sf"/>
</dbReference>
<evidence type="ECO:0000256" key="2">
    <source>
        <dbReference type="ARBA" id="ARBA00012513"/>
    </source>
</evidence>
<dbReference type="Gene3D" id="1.10.510.10">
    <property type="entry name" value="Transferase(Phosphotransferase) domain 1"/>
    <property type="match status" value="1"/>
</dbReference>
<dbReference type="InterPro" id="IPR011009">
    <property type="entry name" value="Kinase-like_dom_sf"/>
</dbReference>
<dbReference type="Pfam" id="PF14032">
    <property type="entry name" value="PknH_C"/>
    <property type="match status" value="1"/>
</dbReference>
<dbReference type="EMBL" id="LZIT01000089">
    <property type="protein sequence ID" value="OBG41827.1"/>
    <property type="molecule type" value="Genomic_DNA"/>
</dbReference>
<evidence type="ECO:0000259" key="17">
    <source>
        <dbReference type="PROSITE" id="PS50011"/>
    </source>
</evidence>
<keyword evidence="9 14" id="KW-0067">ATP-binding</keyword>
<name>A0ABD6P3H5_9MYCO</name>
<evidence type="ECO:0000256" key="4">
    <source>
        <dbReference type="ARBA" id="ARBA00022527"/>
    </source>
</evidence>
<keyword evidence="4" id="KW-0723">Serine/threonine-protein kinase</keyword>
<dbReference type="CDD" id="cd14014">
    <property type="entry name" value="STKc_PknB_like"/>
    <property type="match status" value="1"/>
</dbReference>
<dbReference type="Pfam" id="PF00069">
    <property type="entry name" value="Pkinase"/>
    <property type="match status" value="1"/>
</dbReference>
<evidence type="ECO:0000313" key="18">
    <source>
        <dbReference type="EMBL" id="OBG41827.1"/>
    </source>
</evidence>
<dbReference type="SMART" id="SM00220">
    <property type="entry name" value="S_TKc"/>
    <property type="match status" value="1"/>
</dbReference>
<evidence type="ECO:0000256" key="5">
    <source>
        <dbReference type="ARBA" id="ARBA00022679"/>
    </source>
</evidence>
<evidence type="ECO:0000256" key="6">
    <source>
        <dbReference type="ARBA" id="ARBA00022692"/>
    </source>
</evidence>
<sequence length="560" mass="59151">MPVDEVTFGRYRLLSLIGEGGMGKVYKAHDTVMDRDVAIKVLPPEIAAQPGYAERFRREAYAAGRLSEPHIIPVHEAGEIDGRLYLVMPVIEGIDLDSLLRRDGPMNPPRAVNVVEQLAAALDAAHAVGLVHRDVKPSNALVTGRDFVYLIDFGIAQDAAASRLTSTGKIVGTMAYMAPERFTAGIADARSDVYALACVLHECLTGRRPFPGDSMEQQMRAHTSMDPPRPSRQRAGVPIGLDHVVARGMAKNPDQRYPTCDELAVAARRALATEASGPRAAAAPTLPHDPLPVPSGHYPAYPTHAETQHDSASWPPIWAPPPAQRPRRTLMWASTAVVLIAFAAAIGVAGYLMRPHRSASPPPASRPATAIAQTRLPSLLLSQEQLGTALGVTDMTAKETVTSMLDASGFVSDQSCVGVYGPVQAAAYEGSGWKALRAQSVGSVNQTVAVIQAVVAFSAADDARAFFTAATQSWRGCGNRQFTVTMSGSSLVETVSPVSTANGILSATLTGSKGTETMTCQRALTVVDNVAVDVQTCGGPTAAAVTIAQQIAARVTTAPQ</sequence>
<dbReference type="PANTHER" id="PTHR43289:SF6">
    <property type="entry name" value="SERINE_THREONINE-PROTEIN KINASE NEKL-3"/>
    <property type="match status" value="1"/>
</dbReference>
<dbReference type="InterPro" id="IPR017441">
    <property type="entry name" value="Protein_kinase_ATP_BS"/>
</dbReference>
<keyword evidence="8" id="KW-0418">Kinase</keyword>
<dbReference type="Gene3D" id="3.40.1000.70">
    <property type="entry name" value="PknH-like extracellular domain"/>
    <property type="match status" value="1"/>
</dbReference>
<dbReference type="GO" id="GO:0004674">
    <property type="term" value="F:protein serine/threonine kinase activity"/>
    <property type="evidence" value="ECO:0007669"/>
    <property type="project" value="UniProtKB-KW"/>
</dbReference>
<keyword evidence="11 16" id="KW-0472">Membrane</keyword>
<feature type="domain" description="Protein kinase" evidence="17">
    <location>
        <begin position="11"/>
        <end position="271"/>
    </location>
</feature>
<dbReference type="GO" id="GO:0080090">
    <property type="term" value="P:regulation of primary metabolic process"/>
    <property type="evidence" value="ECO:0007669"/>
    <property type="project" value="UniProtKB-ARBA"/>
</dbReference>
<evidence type="ECO:0000256" key="10">
    <source>
        <dbReference type="ARBA" id="ARBA00022989"/>
    </source>
</evidence>
<evidence type="ECO:0000256" key="13">
    <source>
        <dbReference type="ARBA" id="ARBA00048679"/>
    </source>
</evidence>
<dbReference type="PANTHER" id="PTHR43289">
    <property type="entry name" value="MITOGEN-ACTIVATED PROTEIN KINASE KINASE KINASE 20-RELATED"/>
    <property type="match status" value="1"/>
</dbReference>
<dbReference type="Proteomes" id="UP000092086">
    <property type="component" value="Unassembled WGS sequence"/>
</dbReference>
<feature type="region of interest" description="Disordered" evidence="15">
    <location>
        <begin position="210"/>
        <end position="235"/>
    </location>
</feature>
<evidence type="ECO:0000256" key="14">
    <source>
        <dbReference type="PROSITE-ProRule" id="PRU10141"/>
    </source>
</evidence>
<dbReference type="AlphaFoldDB" id="A0ABD6P3H5"/>
<feature type="region of interest" description="Disordered" evidence="15">
    <location>
        <begin position="275"/>
        <end position="315"/>
    </location>
</feature>
<feature type="binding site" evidence="14">
    <location>
        <position position="40"/>
    </location>
    <ligand>
        <name>ATP</name>
        <dbReference type="ChEBI" id="CHEBI:30616"/>
    </ligand>
</feature>
<evidence type="ECO:0000256" key="15">
    <source>
        <dbReference type="SAM" id="MobiDB-lite"/>
    </source>
</evidence>
<comment type="catalytic activity">
    <reaction evidence="13">
        <text>L-seryl-[protein] + ATP = O-phospho-L-seryl-[protein] + ADP + H(+)</text>
        <dbReference type="Rhea" id="RHEA:17989"/>
        <dbReference type="Rhea" id="RHEA-COMP:9863"/>
        <dbReference type="Rhea" id="RHEA-COMP:11604"/>
        <dbReference type="ChEBI" id="CHEBI:15378"/>
        <dbReference type="ChEBI" id="CHEBI:29999"/>
        <dbReference type="ChEBI" id="CHEBI:30616"/>
        <dbReference type="ChEBI" id="CHEBI:83421"/>
        <dbReference type="ChEBI" id="CHEBI:456216"/>
        <dbReference type="EC" id="2.7.11.1"/>
    </reaction>
</comment>
<organism evidence="18 19">
    <name type="scientific">Mycobacterium alsense</name>
    <dbReference type="NCBI Taxonomy" id="324058"/>
    <lineage>
        <taxon>Bacteria</taxon>
        <taxon>Bacillati</taxon>
        <taxon>Actinomycetota</taxon>
        <taxon>Actinomycetes</taxon>
        <taxon>Mycobacteriales</taxon>
        <taxon>Mycobacteriaceae</taxon>
        <taxon>Mycobacterium</taxon>
    </lineage>
</organism>
<accession>A0ABD6P3H5</accession>
<dbReference type="Gene3D" id="3.30.200.20">
    <property type="entry name" value="Phosphorylase Kinase, domain 1"/>
    <property type="match status" value="1"/>
</dbReference>
<evidence type="ECO:0000256" key="11">
    <source>
        <dbReference type="ARBA" id="ARBA00023136"/>
    </source>
</evidence>
<evidence type="ECO:0000256" key="9">
    <source>
        <dbReference type="ARBA" id="ARBA00022840"/>
    </source>
</evidence>
<dbReference type="InterPro" id="IPR026954">
    <property type="entry name" value="PknH-like_Extracell"/>
</dbReference>
<keyword evidence="3" id="KW-1003">Cell membrane</keyword>
<dbReference type="GO" id="GO:0005524">
    <property type="term" value="F:ATP binding"/>
    <property type="evidence" value="ECO:0007669"/>
    <property type="project" value="UniProtKB-UniRule"/>
</dbReference>
<gene>
    <name evidence="18" type="ORF">A5672_12200</name>
</gene>
<evidence type="ECO:0000256" key="8">
    <source>
        <dbReference type="ARBA" id="ARBA00022777"/>
    </source>
</evidence>
<evidence type="ECO:0000256" key="7">
    <source>
        <dbReference type="ARBA" id="ARBA00022741"/>
    </source>
</evidence>
<comment type="catalytic activity">
    <reaction evidence="12">
        <text>L-threonyl-[protein] + ATP = O-phospho-L-threonyl-[protein] + ADP + H(+)</text>
        <dbReference type="Rhea" id="RHEA:46608"/>
        <dbReference type="Rhea" id="RHEA-COMP:11060"/>
        <dbReference type="Rhea" id="RHEA-COMP:11605"/>
        <dbReference type="ChEBI" id="CHEBI:15378"/>
        <dbReference type="ChEBI" id="CHEBI:30013"/>
        <dbReference type="ChEBI" id="CHEBI:30616"/>
        <dbReference type="ChEBI" id="CHEBI:61977"/>
        <dbReference type="ChEBI" id="CHEBI:456216"/>
        <dbReference type="EC" id="2.7.11.1"/>
    </reaction>
</comment>
<dbReference type="SUPFAM" id="SSF56112">
    <property type="entry name" value="Protein kinase-like (PK-like)"/>
    <property type="match status" value="1"/>
</dbReference>
<reference evidence="18 19" key="1">
    <citation type="submission" date="2016-06" db="EMBL/GenBank/DDBJ databases">
        <authorList>
            <person name="Sutton G."/>
            <person name="Brinkac L."/>
            <person name="Sanka R."/>
            <person name="Adams M."/>
            <person name="Lau E."/>
            <person name="Sam S."/>
            <person name="Sreng N."/>
            <person name="Him V."/>
            <person name="Kerleguer A."/>
            <person name="Cheng S."/>
        </authorList>
    </citation>
    <scope>NUCLEOTIDE SEQUENCE [LARGE SCALE GENOMIC DNA]</scope>
    <source>
        <strain evidence="18 19">E2978</strain>
    </source>
</reference>
<dbReference type="EC" id="2.7.11.1" evidence="2"/>
<proteinExistence type="predicted"/>
<dbReference type="InterPro" id="IPR000719">
    <property type="entry name" value="Prot_kinase_dom"/>
</dbReference>
<comment type="subcellular location">
    <subcellularLocation>
        <location evidence="1">Cell membrane</location>
        <topology evidence="1">Single-pass membrane protein</topology>
    </subcellularLocation>
</comment>
<evidence type="ECO:0000256" key="16">
    <source>
        <dbReference type="SAM" id="Phobius"/>
    </source>
</evidence>
<keyword evidence="7 14" id="KW-0547">Nucleotide-binding</keyword>
<evidence type="ECO:0000256" key="3">
    <source>
        <dbReference type="ARBA" id="ARBA00022475"/>
    </source>
</evidence>
<evidence type="ECO:0000256" key="1">
    <source>
        <dbReference type="ARBA" id="ARBA00004162"/>
    </source>
</evidence>
<dbReference type="PROSITE" id="PS00107">
    <property type="entry name" value="PROTEIN_KINASE_ATP"/>
    <property type="match status" value="1"/>
</dbReference>
<dbReference type="FunFam" id="1.10.510.10:FF:000021">
    <property type="entry name" value="Serine/threonine protein kinase"/>
    <property type="match status" value="1"/>
</dbReference>
<keyword evidence="5" id="KW-0808">Transferase</keyword>
<keyword evidence="10 16" id="KW-1133">Transmembrane helix</keyword>
<comment type="caution">
    <text evidence="18">The sequence shown here is derived from an EMBL/GenBank/DDBJ whole genome shotgun (WGS) entry which is preliminary data.</text>
</comment>
<dbReference type="GO" id="GO:0005886">
    <property type="term" value="C:plasma membrane"/>
    <property type="evidence" value="ECO:0007669"/>
    <property type="project" value="UniProtKB-SubCell"/>
</dbReference>
<protein>
    <recommendedName>
        <fullName evidence="2">non-specific serine/threonine protein kinase</fullName>
        <ecNumber evidence="2">2.7.11.1</ecNumber>
    </recommendedName>
</protein>
<evidence type="ECO:0000256" key="12">
    <source>
        <dbReference type="ARBA" id="ARBA00047899"/>
    </source>
</evidence>
<dbReference type="PROSITE" id="PS50011">
    <property type="entry name" value="PROTEIN_KINASE_DOM"/>
    <property type="match status" value="1"/>
</dbReference>